<evidence type="ECO:0000259" key="1">
    <source>
        <dbReference type="Pfam" id="PF04909"/>
    </source>
</evidence>
<evidence type="ECO:0000313" key="3">
    <source>
        <dbReference type="Proteomes" id="UP000321903"/>
    </source>
</evidence>
<dbReference type="PANTHER" id="PTHR35563">
    <property type="entry name" value="BARREL METAL-DEPENDENT HYDROLASE, PUTATIVE (AFU_ORTHOLOGUE AFUA_1G16240)-RELATED"/>
    <property type="match status" value="1"/>
</dbReference>
<sequence>MLKQYAIDIVIDYFGRFDPIVGVDNPDYQQFLDMLDPNQHWVKVSGYYRLDKKMGIQNAVDAFKLLIERDMKNNLIWGSDWPHTQYESQIDFDKVLSNFKKIVDDKELVTQILTENNANLFRF</sequence>
<gene>
    <name evidence="2" type="ORF">ES754_11295</name>
</gene>
<keyword evidence="3" id="KW-1185">Reference proteome</keyword>
<dbReference type="EMBL" id="VORZ01000004">
    <property type="protein sequence ID" value="TXD96212.1"/>
    <property type="molecule type" value="Genomic_DNA"/>
</dbReference>
<evidence type="ECO:0000313" key="2">
    <source>
        <dbReference type="EMBL" id="TXD96212.1"/>
    </source>
</evidence>
<dbReference type="GO" id="GO:0016787">
    <property type="term" value="F:hydrolase activity"/>
    <property type="evidence" value="ECO:0007669"/>
    <property type="project" value="UniProtKB-KW"/>
</dbReference>
<accession>A0A5C7A336</accession>
<dbReference type="SUPFAM" id="SSF51556">
    <property type="entry name" value="Metallo-dependent hydrolases"/>
    <property type="match status" value="1"/>
</dbReference>
<dbReference type="InterPro" id="IPR006680">
    <property type="entry name" value="Amidohydro-rel"/>
</dbReference>
<dbReference type="Pfam" id="PF04909">
    <property type="entry name" value="Amidohydro_2"/>
    <property type="match status" value="1"/>
</dbReference>
<dbReference type="InterPro" id="IPR052358">
    <property type="entry name" value="Aro_Compnd_Degr_Hydrolases"/>
</dbReference>
<dbReference type="InterPro" id="IPR032466">
    <property type="entry name" value="Metal_Hydrolase"/>
</dbReference>
<proteinExistence type="predicted"/>
<reference evidence="2 3" key="1">
    <citation type="submission" date="2019-08" db="EMBL/GenBank/DDBJ databases">
        <title>Genome sequence of Psychrobacter frigidicola ACAM304 (type strain).</title>
        <authorList>
            <person name="Bowman J.P."/>
        </authorList>
    </citation>
    <scope>NUCLEOTIDE SEQUENCE [LARGE SCALE GENOMIC DNA]</scope>
    <source>
        <strain evidence="2 3">ACAM 304</strain>
    </source>
</reference>
<dbReference type="RefSeq" id="WP_147224308.1">
    <property type="nucleotide sequence ID" value="NZ_CAJGYY010000001.1"/>
</dbReference>
<protein>
    <submittedName>
        <fullName evidence="2">Amidohydrolase family protein</fullName>
    </submittedName>
</protein>
<organism evidence="2 3">
    <name type="scientific">Psychrobacter frigidicola</name>
    <dbReference type="NCBI Taxonomy" id="45611"/>
    <lineage>
        <taxon>Bacteria</taxon>
        <taxon>Pseudomonadati</taxon>
        <taxon>Pseudomonadota</taxon>
        <taxon>Gammaproteobacteria</taxon>
        <taxon>Moraxellales</taxon>
        <taxon>Moraxellaceae</taxon>
        <taxon>Psychrobacter</taxon>
    </lineage>
</organism>
<keyword evidence="2" id="KW-0378">Hydrolase</keyword>
<comment type="caution">
    <text evidence="2">The sequence shown here is derived from an EMBL/GenBank/DDBJ whole genome shotgun (WGS) entry which is preliminary data.</text>
</comment>
<dbReference type="PANTHER" id="PTHR35563:SF2">
    <property type="entry name" value="BARREL METAL-DEPENDENT HYDROLASE, PUTATIVE (AFU_ORTHOLOGUE AFUA_1G16240)-RELATED"/>
    <property type="match status" value="1"/>
</dbReference>
<dbReference type="AlphaFoldDB" id="A0A5C7A336"/>
<dbReference type="OrthoDB" id="9787654at2"/>
<name>A0A5C7A336_9GAMM</name>
<feature type="domain" description="Amidohydrolase-related" evidence="1">
    <location>
        <begin position="8"/>
        <end position="123"/>
    </location>
</feature>
<dbReference type="Gene3D" id="3.20.20.140">
    <property type="entry name" value="Metal-dependent hydrolases"/>
    <property type="match status" value="1"/>
</dbReference>
<dbReference type="Proteomes" id="UP000321903">
    <property type="component" value="Unassembled WGS sequence"/>
</dbReference>